<feature type="domain" description="Bromo" evidence="14">
    <location>
        <begin position="767"/>
        <end position="840"/>
    </location>
</feature>
<dbReference type="SMART" id="SM00502">
    <property type="entry name" value="BBC"/>
    <property type="match status" value="1"/>
</dbReference>
<dbReference type="InterPro" id="IPR000315">
    <property type="entry name" value="Znf_B-box"/>
</dbReference>
<reference evidence="18" key="2">
    <citation type="submission" date="2025-08" db="UniProtKB">
        <authorList>
            <consortium name="Ensembl"/>
        </authorList>
    </citation>
    <scope>IDENTIFICATION</scope>
</reference>
<evidence type="ECO:0000256" key="13">
    <source>
        <dbReference type="SAM" id="MobiDB-lite"/>
    </source>
</evidence>
<feature type="domain" description="B box-type" evidence="17">
    <location>
        <begin position="122"/>
        <end position="169"/>
    </location>
</feature>
<keyword evidence="4 10" id="KW-0863">Zinc-finger</keyword>
<feature type="compositionally biased region" description="Acidic residues" evidence="13">
    <location>
        <begin position="875"/>
        <end position="887"/>
    </location>
</feature>
<keyword evidence="19" id="KW-1185">Reference proteome</keyword>
<dbReference type="SMART" id="SM00297">
    <property type="entry name" value="BROMO"/>
    <property type="match status" value="1"/>
</dbReference>
<dbReference type="InterPro" id="IPR003649">
    <property type="entry name" value="Bbox_C"/>
</dbReference>
<dbReference type="InterPro" id="IPR019786">
    <property type="entry name" value="Zinc_finger_PHD-type_CS"/>
</dbReference>
<evidence type="ECO:0000259" key="17">
    <source>
        <dbReference type="PROSITE" id="PS50119"/>
    </source>
</evidence>
<feature type="compositionally biased region" description="Polar residues" evidence="13">
    <location>
        <begin position="417"/>
        <end position="437"/>
    </location>
</feature>
<dbReference type="InterPro" id="IPR036427">
    <property type="entry name" value="Bromodomain-like_sf"/>
</dbReference>
<dbReference type="FunFam" id="3.30.40.10:FF:000123">
    <property type="entry name" value="E3 ubiquitin-protein ligase TRIM33"/>
    <property type="match status" value="1"/>
</dbReference>
<evidence type="ECO:0000256" key="5">
    <source>
        <dbReference type="ARBA" id="ARBA00022786"/>
    </source>
</evidence>
<feature type="compositionally biased region" description="Low complexity" evidence="13">
    <location>
        <begin position="473"/>
        <end position="490"/>
    </location>
</feature>
<dbReference type="Proteomes" id="UP000007303">
    <property type="component" value="Unassembled WGS sequence"/>
</dbReference>
<evidence type="ECO:0000256" key="8">
    <source>
        <dbReference type="ARBA" id="ARBA00023117"/>
    </source>
</evidence>
<dbReference type="OMA" id="AIKQWQV"/>
<dbReference type="Pfam" id="PF00439">
    <property type="entry name" value="Bromodomain"/>
    <property type="match status" value="1"/>
</dbReference>
<evidence type="ECO:0000313" key="19">
    <source>
        <dbReference type="Proteomes" id="UP000007303"/>
    </source>
</evidence>
<dbReference type="GO" id="GO:0008270">
    <property type="term" value="F:zinc ion binding"/>
    <property type="evidence" value="ECO:0007669"/>
    <property type="project" value="UniProtKB-KW"/>
</dbReference>
<dbReference type="Gene3D" id="3.30.40.10">
    <property type="entry name" value="Zinc/RING finger domain, C3HC4 (zinc finger)"/>
    <property type="match status" value="2"/>
</dbReference>
<dbReference type="PANTHER" id="PTHR45915">
    <property type="entry name" value="TRANSCRIPTION INTERMEDIARY FACTOR"/>
    <property type="match status" value="1"/>
</dbReference>
<dbReference type="PROSITE" id="PS01359">
    <property type="entry name" value="ZF_PHD_1"/>
    <property type="match status" value="1"/>
</dbReference>
<keyword evidence="2" id="KW-0479">Metal-binding</keyword>
<feature type="region of interest" description="Disordered" evidence="13">
    <location>
        <begin position="586"/>
        <end position="684"/>
    </location>
</feature>
<dbReference type="SMART" id="SM00184">
    <property type="entry name" value="RING"/>
    <property type="match status" value="1"/>
</dbReference>
<evidence type="ECO:0000256" key="9">
    <source>
        <dbReference type="ARBA" id="ARBA00023242"/>
    </source>
</evidence>
<evidence type="ECO:0000256" key="6">
    <source>
        <dbReference type="ARBA" id="ARBA00022833"/>
    </source>
</evidence>
<evidence type="ECO:0000259" key="16">
    <source>
        <dbReference type="PROSITE" id="PS50089"/>
    </source>
</evidence>
<proteinExistence type="predicted"/>
<feature type="compositionally biased region" description="Polar residues" evidence="13">
    <location>
        <begin position="649"/>
        <end position="669"/>
    </location>
</feature>
<sequence length="951" mass="105784">MNADAIANDDIVIIVENEAESLPAEDERTKQQSSLQLMDTCPICKLSFNNREPKLLPCLHSFCKRCLPASFRNADSISKVDIDKAFGTVRCPVCMQECREVDILDNFFVKDSAEVPSSTVEKTSQLCMSCDDNTEATGYCVECVEFLCVTCIDAHQRVKFTRDHTIRQNLSKSSEAVAISTQKPVFCDTHKQEPLKLFCETCDPLDLPKTVKLVKPKDHNYQFLEDAYKNHRHYLENMTHQLQEKRKGIEEMSSYIGKGLQQVDENRKSVTNEVKKSICNLIMEINRKGNILLTQLEALTKDHESSLRKQQEDVNSLRRQLDHVINFTKWATGSQSGTALLYCKRLIIFQIHYLMRASCSPPIIPQNLVRFQCRSGFWASNLDLGALMVEKAPGWPPATSHQLGPRTEAPPGGLSGSAAQQRQSTLAQLQMQVDKISQQLHRQPHPNPHPNHWSWHQNTRLPGPPGPPPPTRPILSSSSPSQGPQSFSQQARKYGSSQTNTRSPTSSLVQNPGFPATQSLKDLINSSTFASKSVHLPTGGTQMPLQQRETTLLRRSEGSGSFPAITISIPKPSYTASAGPAVAVQVRQNSPSAKPSSSDRSTGTSWNPGLETPSAPAAKRRRKTSPGPVIVIKDEPEEEDEVHFVKLTVGSSLPDSSTGAQSKSESAGQPETKKTAEPEEDPNEDWCAVCQNGGELLCCDRCPKVFHLSCHIPALHEPPSGEWFCSFCRDLVSPEMEYNCNSNDSPVSDGFPPIDRRKCERLLLRMYCNDLSTDFQQVAPPSETKRYKELIKTPMNLSIMRKKLESKEGDSYSSPESFVADIRLIFSNCTKYYKTTSKVGSAGMYLEDYFEDQLKQIYPDKVFPGGREERMIPPLEDEIDEDGEEMEVDARPLSMTDKENTPDTPPEGSAASDSDTKDRESGSLEENNTVTSAGQAAEVPDAQEEQSSPKE</sequence>
<feature type="region of interest" description="Disordered" evidence="13">
    <location>
        <begin position="395"/>
        <end position="519"/>
    </location>
</feature>
<evidence type="ECO:0000259" key="14">
    <source>
        <dbReference type="PROSITE" id="PS50014"/>
    </source>
</evidence>
<dbReference type="PROSITE" id="PS00518">
    <property type="entry name" value="ZF_RING_1"/>
    <property type="match status" value="1"/>
</dbReference>
<dbReference type="SUPFAM" id="SSF57845">
    <property type="entry name" value="B-box zinc-binding domain"/>
    <property type="match status" value="1"/>
</dbReference>
<evidence type="ECO:0000256" key="2">
    <source>
        <dbReference type="ARBA" id="ARBA00022723"/>
    </source>
</evidence>
<dbReference type="Pfam" id="PF13445">
    <property type="entry name" value="zf-RING_UBOX"/>
    <property type="match status" value="1"/>
</dbReference>
<name>H3CMU5_TETNG</name>
<dbReference type="Gene3D" id="1.20.920.10">
    <property type="entry name" value="Bromodomain-like"/>
    <property type="match status" value="1"/>
</dbReference>
<dbReference type="SUPFAM" id="SSF47370">
    <property type="entry name" value="Bromodomain"/>
    <property type="match status" value="1"/>
</dbReference>
<dbReference type="SMART" id="SM00249">
    <property type="entry name" value="PHD"/>
    <property type="match status" value="1"/>
</dbReference>
<evidence type="ECO:0000256" key="1">
    <source>
        <dbReference type="ARBA" id="ARBA00004123"/>
    </source>
</evidence>
<dbReference type="InterPro" id="IPR013083">
    <property type="entry name" value="Znf_RING/FYVE/PHD"/>
</dbReference>
<dbReference type="InterPro" id="IPR019787">
    <property type="entry name" value="Znf_PHD-finger"/>
</dbReference>
<feature type="compositionally biased region" description="Polar residues" evidence="13">
    <location>
        <begin position="495"/>
        <end position="519"/>
    </location>
</feature>
<protein>
    <recommendedName>
        <fullName evidence="20">Tripartite motif containing 24</fullName>
    </recommendedName>
</protein>
<reference evidence="19" key="1">
    <citation type="journal article" date="2004" name="Nature">
        <title>Genome duplication in the teleost fish Tetraodon nigroviridis reveals the early vertebrate proto-karyotype.</title>
        <authorList>
            <person name="Jaillon O."/>
            <person name="Aury J.-M."/>
            <person name="Brunet F."/>
            <person name="Petit J.-L."/>
            <person name="Stange-Thomann N."/>
            <person name="Mauceli E."/>
            <person name="Bouneau L."/>
            <person name="Fischer C."/>
            <person name="Ozouf-Costaz C."/>
            <person name="Bernot A."/>
            <person name="Nicaud S."/>
            <person name="Jaffe D."/>
            <person name="Fisher S."/>
            <person name="Lutfalla G."/>
            <person name="Dossat C."/>
            <person name="Segurens B."/>
            <person name="Dasilva C."/>
            <person name="Salanoubat M."/>
            <person name="Levy M."/>
            <person name="Boudet N."/>
            <person name="Castellano S."/>
            <person name="Anthouard V."/>
            <person name="Jubin C."/>
            <person name="Castelli V."/>
            <person name="Katinka M."/>
            <person name="Vacherie B."/>
            <person name="Biemont C."/>
            <person name="Skalli Z."/>
            <person name="Cattolico L."/>
            <person name="Poulain J."/>
            <person name="De Berardinis V."/>
            <person name="Cruaud C."/>
            <person name="Duprat S."/>
            <person name="Brottier P."/>
            <person name="Coutanceau J.-P."/>
            <person name="Gouzy J."/>
            <person name="Parra G."/>
            <person name="Lardier G."/>
            <person name="Chapple C."/>
            <person name="McKernan K.J."/>
            <person name="McEwan P."/>
            <person name="Bosak S."/>
            <person name="Kellis M."/>
            <person name="Volff J.-N."/>
            <person name="Guigo R."/>
            <person name="Zody M.C."/>
            <person name="Mesirov J."/>
            <person name="Lindblad-Toh K."/>
            <person name="Birren B."/>
            <person name="Nusbaum C."/>
            <person name="Kahn D."/>
            <person name="Robinson-Rechavi M."/>
            <person name="Laudet V."/>
            <person name="Schachter V."/>
            <person name="Quetier F."/>
            <person name="Saurin W."/>
            <person name="Scarpelli C."/>
            <person name="Wincker P."/>
            <person name="Lander E.S."/>
            <person name="Weissenbach J."/>
            <person name="Roest Crollius H."/>
        </authorList>
    </citation>
    <scope>NUCLEOTIDE SEQUENCE [LARGE SCALE GENOMIC DNA]</scope>
</reference>
<dbReference type="CDD" id="cd16585">
    <property type="entry name" value="RING-HC_TIF1_C-VI"/>
    <property type="match status" value="1"/>
</dbReference>
<dbReference type="GeneTree" id="ENSGT00940000165144"/>
<dbReference type="PROSITE" id="PS50014">
    <property type="entry name" value="BROMODOMAIN_2"/>
    <property type="match status" value="1"/>
</dbReference>
<evidence type="ECO:0000256" key="7">
    <source>
        <dbReference type="ARBA" id="ARBA00023054"/>
    </source>
</evidence>
<dbReference type="HOGENOM" id="CLU_005817_0_1_1"/>
<dbReference type="CDD" id="cd05502">
    <property type="entry name" value="Bromo_tif1_like"/>
    <property type="match status" value="1"/>
</dbReference>
<evidence type="ECO:0000256" key="12">
    <source>
        <dbReference type="SAM" id="Coils"/>
    </source>
</evidence>
<evidence type="ECO:0008006" key="20">
    <source>
        <dbReference type="Google" id="ProtNLM"/>
    </source>
</evidence>
<dbReference type="GO" id="GO:0000785">
    <property type="term" value="C:chromatin"/>
    <property type="evidence" value="ECO:0007669"/>
    <property type="project" value="TreeGrafter"/>
</dbReference>
<feature type="compositionally biased region" description="Low complexity" evidence="13">
    <location>
        <begin position="590"/>
        <end position="601"/>
    </location>
</feature>
<dbReference type="CDD" id="cd15541">
    <property type="entry name" value="PHD_TIF1_like"/>
    <property type="match status" value="1"/>
</dbReference>
<dbReference type="InterPro" id="IPR001965">
    <property type="entry name" value="Znf_PHD"/>
</dbReference>
<feature type="coiled-coil region" evidence="12">
    <location>
        <begin position="293"/>
        <end position="320"/>
    </location>
</feature>
<keyword evidence="6" id="KW-0862">Zinc</keyword>
<dbReference type="SMART" id="SM00336">
    <property type="entry name" value="BBOX"/>
    <property type="match status" value="2"/>
</dbReference>
<dbReference type="Gene3D" id="3.30.160.60">
    <property type="entry name" value="Classic Zinc Finger"/>
    <property type="match status" value="1"/>
</dbReference>
<dbReference type="InterPro" id="IPR011011">
    <property type="entry name" value="Znf_FYVE_PHD"/>
</dbReference>
<keyword evidence="9" id="KW-0539">Nucleus</keyword>
<dbReference type="PROSITE" id="PS50089">
    <property type="entry name" value="ZF_RING_2"/>
    <property type="match status" value="1"/>
</dbReference>
<dbReference type="InterPro" id="IPR001487">
    <property type="entry name" value="Bromodomain"/>
</dbReference>
<dbReference type="Ensembl" id="ENSTNIT00000009751.1">
    <property type="protein sequence ID" value="ENSTNIP00000009576.1"/>
    <property type="gene ID" value="ENSTNIG00000006789.1"/>
</dbReference>
<feature type="compositionally biased region" description="Polar residues" evidence="13">
    <location>
        <begin position="924"/>
        <end position="934"/>
    </location>
</feature>
<accession>H3CMU5</accession>
<evidence type="ECO:0000313" key="18">
    <source>
        <dbReference type="Ensembl" id="ENSTNIP00000009576.1"/>
    </source>
</evidence>
<feature type="region of interest" description="Disordered" evidence="13">
    <location>
        <begin position="863"/>
        <end position="951"/>
    </location>
</feature>
<dbReference type="SUPFAM" id="SSF57850">
    <property type="entry name" value="RING/U-box"/>
    <property type="match status" value="1"/>
</dbReference>
<keyword evidence="8 11" id="KW-0103">Bromodomain</keyword>
<dbReference type="InParanoid" id="H3CMU5"/>
<dbReference type="InterPro" id="IPR017907">
    <property type="entry name" value="Znf_RING_CS"/>
</dbReference>
<evidence type="ECO:0000256" key="3">
    <source>
        <dbReference type="ARBA" id="ARBA00022737"/>
    </source>
</evidence>
<dbReference type="SUPFAM" id="SSF57903">
    <property type="entry name" value="FYVE/PHD zinc finger"/>
    <property type="match status" value="1"/>
</dbReference>
<reference evidence="18" key="3">
    <citation type="submission" date="2025-09" db="UniProtKB">
        <authorList>
            <consortium name="Ensembl"/>
        </authorList>
    </citation>
    <scope>IDENTIFICATION</scope>
</reference>
<keyword evidence="7 12" id="KW-0175">Coiled coil</keyword>
<comment type="subcellular location">
    <subcellularLocation>
        <location evidence="1">Nucleus</location>
    </subcellularLocation>
</comment>
<keyword evidence="5" id="KW-0833">Ubl conjugation pathway</keyword>
<dbReference type="InterPro" id="IPR001841">
    <property type="entry name" value="Znf_RING"/>
</dbReference>
<dbReference type="InterPro" id="IPR027370">
    <property type="entry name" value="Znf-RING_euk"/>
</dbReference>
<evidence type="ECO:0000256" key="4">
    <source>
        <dbReference type="ARBA" id="ARBA00022771"/>
    </source>
</evidence>
<organism evidence="18 19">
    <name type="scientific">Tetraodon nigroviridis</name>
    <name type="common">Spotted green pufferfish</name>
    <name type="synonym">Chelonodon nigroviridis</name>
    <dbReference type="NCBI Taxonomy" id="99883"/>
    <lineage>
        <taxon>Eukaryota</taxon>
        <taxon>Metazoa</taxon>
        <taxon>Chordata</taxon>
        <taxon>Craniata</taxon>
        <taxon>Vertebrata</taxon>
        <taxon>Euteleostomi</taxon>
        <taxon>Actinopterygii</taxon>
        <taxon>Neopterygii</taxon>
        <taxon>Teleostei</taxon>
        <taxon>Neoteleostei</taxon>
        <taxon>Acanthomorphata</taxon>
        <taxon>Eupercaria</taxon>
        <taxon>Tetraodontiformes</taxon>
        <taxon>Tetradontoidea</taxon>
        <taxon>Tetraodontidae</taxon>
        <taxon>Tetraodon</taxon>
    </lineage>
</organism>
<feature type="domain" description="PHD-type" evidence="15">
    <location>
        <begin position="684"/>
        <end position="731"/>
    </location>
</feature>
<dbReference type="PANTHER" id="PTHR45915:SF4">
    <property type="entry name" value="TRANSCRIPTION INTERMEDIARY FACTOR 1-ALPHA"/>
    <property type="match status" value="1"/>
</dbReference>
<dbReference type="GO" id="GO:0005634">
    <property type="term" value="C:nucleus"/>
    <property type="evidence" value="ECO:0007669"/>
    <property type="project" value="UniProtKB-SubCell"/>
</dbReference>
<keyword evidence="3" id="KW-0677">Repeat</keyword>
<evidence type="ECO:0000256" key="11">
    <source>
        <dbReference type="PROSITE-ProRule" id="PRU00035"/>
    </source>
</evidence>
<feature type="compositionally biased region" description="Pro residues" evidence="13">
    <location>
        <begin position="462"/>
        <end position="472"/>
    </location>
</feature>
<dbReference type="AlphaFoldDB" id="H3CMU5"/>
<evidence type="ECO:0000256" key="10">
    <source>
        <dbReference type="PROSITE-ProRule" id="PRU00024"/>
    </source>
</evidence>
<dbReference type="STRING" id="99883.ENSTNIP00000009576"/>
<feature type="domain" description="RING-type" evidence="16">
    <location>
        <begin position="41"/>
        <end position="94"/>
    </location>
</feature>
<evidence type="ECO:0000259" key="15">
    <source>
        <dbReference type="PROSITE" id="PS50016"/>
    </source>
</evidence>
<dbReference type="PROSITE" id="PS50016">
    <property type="entry name" value="ZF_PHD_2"/>
    <property type="match status" value="1"/>
</dbReference>
<dbReference type="PROSITE" id="PS50119">
    <property type="entry name" value="ZF_BBOX"/>
    <property type="match status" value="1"/>
</dbReference>
<dbReference type="Pfam" id="PF00628">
    <property type="entry name" value="PHD"/>
    <property type="match status" value="1"/>
</dbReference>